<dbReference type="EMBL" id="BMKS01000001">
    <property type="protein sequence ID" value="GGG18397.1"/>
    <property type="molecule type" value="Genomic_DNA"/>
</dbReference>
<evidence type="ECO:0000313" key="3">
    <source>
        <dbReference type="Proteomes" id="UP000597507"/>
    </source>
</evidence>
<feature type="compositionally biased region" description="Low complexity" evidence="1">
    <location>
        <begin position="1"/>
        <end position="14"/>
    </location>
</feature>
<organism evidence="2 3">
    <name type="scientific">Caldovatus sediminis</name>
    <dbReference type="NCBI Taxonomy" id="2041189"/>
    <lineage>
        <taxon>Bacteria</taxon>
        <taxon>Pseudomonadati</taxon>
        <taxon>Pseudomonadota</taxon>
        <taxon>Alphaproteobacteria</taxon>
        <taxon>Acetobacterales</taxon>
        <taxon>Roseomonadaceae</taxon>
        <taxon>Caldovatus</taxon>
    </lineage>
</organism>
<evidence type="ECO:0000313" key="2">
    <source>
        <dbReference type="EMBL" id="GGG18397.1"/>
    </source>
</evidence>
<dbReference type="Proteomes" id="UP000597507">
    <property type="component" value="Unassembled WGS sequence"/>
</dbReference>
<keyword evidence="3" id="KW-1185">Reference proteome</keyword>
<accession>A0A8J2Z7J5</accession>
<gene>
    <name evidence="2" type="ORF">GCM10010964_03290</name>
</gene>
<protein>
    <submittedName>
        <fullName evidence="2">Uncharacterized protein</fullName>
    </submittedName>
</protein>
<proteinExistence type="predicted"/>
<feature type="region of interest" description="Disordered" evidence="1">
    <location>
        <begin position="1"/>
        <end position="104"/>
    </location>
</feature>
<comment type="caution">
    <text evidence="2">The sequence shown here is derived from an EMBL/GenBank/DDBJ whole genome shotgun (WGS) entry which is preliminary data.</text>
</comment>
<sequence>MGRSLPAAGAAGKAEAARRGPAPPDRDPGRPCAGIAGGAGRTVSCTEAGVGQPGSRPAPRSPPAGEAASPVAATAGPRPKRACPASGRRRGERPQAPQVSIAIV</sequence>
<evidence type="ECO:0000256" key="1">
    <source>
        <dbReference type="SAM" id="MobiDB-lite"/>
    </source>
</evidence>
<dbReference type="AlphaFoldDB" id="A0A8J2Z7J5"/>
<name>A0A8J2Z7J5_9PROT</name>
<reference evidence="2 3" key="1">
    <citation type="journal article" date="2014" name="Int. J. Syst. Evol. Microbiol.">
        <title>Complete genome sequence of Corynebacterium casei LMG S-19264T (=DSM 44701T), isolated from a smear-ripened cheese.</title>
        <authorList>
            <consortium name="US DOE Joint Genome Institute (JGI-PGF)"/>
            <person name="Walter F."/>
            <person name="Albersmeier A."/>
            <person name="Kalinowski J."/>
            <person name="Ruckert C."/>
        </authorList>
    </citation>
    <scope>NUCLEOTIDE SEQUENCE [LARGE SCALE GENOMIC DNA]</scope>
    <source>
        <strain evidence="2 3">CGMCC 1.16330</strain>
    </source>
</reference>
<feature type="compositionally biased region" description="Low complexity" evidence="1">
    <location>
        <begin position="53"/>
        <end position="70"/>
    </location>
</feature>